<dbReference type="PANTHER" id="PTHR44688">
    <property type="entry name" value="DNA-BINDING TRANSCRIPTIONAL ACTIVATOR DEVR_DOSR"/>
    <property type="match status" value="1"/>
</dbReference>
<evidence type="ECO:0000256" key="3">
    <source>
        <dbReference type="ARBA" id="ARBA00023163"/>
    </source>
</evidence>
<keyword evidence="3" id="KW-0804">Transcription</keyword>
<dbReference type="EMBL" id="FLUQ01000002">
    <property type="protein sequence ID" value="SBW05740.1"/>
    <property type="molecule type" value="Genomic_DNA"/>
</dbReference>
<dbReference type="InterPro" id="IPR011990">
    <property type="entry name" value="TPR-like_helical_dom_sf"/>
</dbReference>
<accession>A0A212K1W1</accession>
<dbReference type="SMART" id="SM00421">
    <property type="entry name" value="HTH_LUXR"/>
    <property type="match status" value="1"/>
</dbReference>
<dbReference type="InterPro" id="IPR036388">
    <property type="entry name" value="WH-like_DNA-bd_sf"/>
</dbReference>
<dbReference type="SUPFAM" id="SSF46894">
    <property type="entry name" value="C-terminal effector domain of the bipartite response regulators"/>
    <property type="match status" value="1"/>
</dbReference>
<proteinExistence type="predicted"/>
<dbReference type="InterPro" id="IPR000792">
    <property type="entry name" value="Tscrpt_reg_LuxR_C"/>
</dbReference>
<evidence type="ECO:0000256" key="1">
    <source>
        <dbReference type="ARBA" id="ARBA00023015"/>
    </source>
</evidence>
<dbReference type="Pfam" id="PF00196">
    <property type="entry name" value="GerE"/>
    <property type="match status" value="1"/>
</dbReference>
<dbReference type="GO" id="GO:0006355">
    <property type="term" value="P:regulation of DNA-templated transcription"/>
    <property type="evidence" value="ECO:0007669"/>
    <property type="project" value="InterPro"/>
</dbReference>
<evidence type="ECO:0000313" key="5">
    <source>
        <dbReference type="EMBL" id="SBW05740.1"/>
    </source>
</evidence>
<evidence type="ECO:0000259" key="4">
    <source>
        <dbReference type="PROSITE" id="PS50043"/>
    </source>
</evidence>
<dbReference type="Pfam" id="PF25873">
    <property type="entry name" value="WHD_MalT"/>
    <property type="match status" value="1"/>
</dbReference>
<protein>
    <submittedName>
        <fullName evidence="5">LuxR family Bacterial regulatory protein</fullName>
    </submittedName>
</protein>
<keyword evidence="1" id="KW-0805">Transcription regulation</keyword>
<dbReference type="PRINTS" id="PR00038">
    <property type="entry name" value="HTHLUXR"/>
</dbReference>
<dbReference type="Gene3D" id="1.10.10.10">
    <property type="entry name" value="Winged helix-like DNA-binding domain superfamily/Winged helix DNA-binding domain"/>
    <property type="match status" value="1"/>
</dbReference>
<gene>
    <name evidence="5" type="ORF">KL86DPRO_20541</name>
</gene>
<dbReference type="Gene3D" id="1.25.40.10">
    <property type="entry name" value="Tetratricopeptide repeat domain"/>
    <property type="match status" value="1"/>
</dbReference>
<dbReference type="AlphaFoldDB" id="A0A212K1W1"/>
<keyword evidence="2" id="KW-0238">DNA-binding</keyword>
<dbReference type="InterPro" id="IPR016032">
    <property type="entry name" value="Sig_transdc_resp-reg_C-effctor"/>
</dbReference>
<dbReference type="GO" id="GO:0003677">
    <property type="term" value="F:DNA binding"/>
    <property type="evidence" value="ECO:0007669"/>
    <property type="project" value="UniProtKB-KW"/>
</dbReference>
<organism evidence="5">
    <name type="scientific">uncultured delta proteobacterium</name>
    <dbReference type="NCBI Taxonomy" id="34034"/>
    <lineage>
        <taxon>Bacteria</taxon>
        <taxon>Deltaproteobacteria</taxon>
        <taxon>environmental samples</taxon>
    </lineage>
</organism>
<dbReference type="CDD" id="cd06170">
    <property type="entry name" value="LuxR_C_like"/>
    <property type="match status" value="1"/>
</dbReference>
<sequence>MEKEVYAPLSPALKELLFALVPLERVSIEQADFLYGGDTRGLLAELTRKNSFVFFDAESGIYSPHSIFRQYVLELFQRLPEDRRRAAHRKCGDWFMRVGEVASAMEHYRTAGDFELALTALESDMGRHFVTERAGFFTEMFKACPEEILERHLGAAFKYAIAAFSAADFPAFGAQVGWLAQKCAALPPGKDADAWRGELEFLLSLAAFNDIEAMSAHHRRANALLGRPTGLFGPDSPWTLGSPSVLFMFHRESGTLADELRQMRECLPHYYTLARHHGAGGEHLMEAEALYNAGQFTKAEISCHWGQSMAAEHGQLGNVLCALFLRMRLALAAGDFGKARNLIVTMRGLITRSRDYFLLHTVDLCEGWLYAALGRTGELPAWLLSELSEGSRLYAFARGFYYIVHGRALLLAGEYARVIGLFGHLLDAGLFQKNLLFSLHGHIYLAAAHQSLGHTAPALEALQKALDAALPDDLFMPFAENLDLLGAVFQDACRENPAARDTVCSLTAKLEACKAAALRELQTETPAFGLSAREYETARLAAQGLSNQEIAERLFVSVNTVKTHLKTAYRKTGASSRPALKKMLR</sequence>
<evidence type="ECO:0000256" key="2">
    <source>
        <dbReference type="ARBA" id="ARBA00023125"/>
    </source>
</evidence>
<dbReference type="PROSITE" id="PS50043">
    <property type="entry name" value="HTH_LUXR_2"/>
    <property type="match status" value="1"/>
</dbReference>
<feature type="domain" description="HTH luxR-type" evidence="4">
    <location>
        <begin position="523"/>
        <end position="585"/>
    </location>
</feature>
<dbReference type="InterPro" id="IPR059106">
    <property type="entry name" value="WHD_MalT"/>
</dbReference>
<dbReference type="PANTHER" id="PTHR44688:SF16">
    <property type="entry name" value="DNA-BINDING TRANSCRIPTIONAL ACTIVATOR DEVR_DOSR"/>
    <property type="match status" value="1"/>
</dbReference>
<name>A0A212K1W1_9DELT</name>
<reference evidence="5" key="1">
    <citation type="submission" date="2016-04" db="EMBL/GenBank/DDBJ databases">
        <authorList>
            <person name="Evans L.H."/>
            <person name="Alamgir A."/>
            <person name="Owens N."/>
            <person name="Weber N.D."/>
            <person name="Virtaneva K."/>
            <person name="Barbian K."/>
            <person name="Babar A."/>
            <person name="Rosenke K."/>
        </authorList>
    </citation>
    <scope>NUCLEOTIDE SEQUENCE</scope>
    <source>
        <strain evidence="5">86</strain>
    </source>
</reference>